<keyword evidence="2" id="KW-0732">Signal</keyword>
<dbReference type="Pfam" id="PF03372">
    <property type="entry name" value="Exo_endo_phos"/>
    <property type="match status" value="1"/>
</dbReference>
<feature type="region of interest" description="Disordered" evidence="1">
    <location>
        <begin position="654"/>
        <end position="678"/>
    </location>
</feature>
<feature type="chain" id="PRO_5007890390" evidence="2">
    <location>
        <begin position="17"/>
        <end position="808"/>
    </location>
</feature>
<accession>A0A167MNK1</accession>
<evidence type="ECO:0000256" key="2">
    <source>
        <dbReference type="SAM" id="SignalP"/>
    </source>
</evidence>
<dbReference type="InterPro" id="IPR057328">
    <property type="entry name" value="RNaseT2L_C"/>
</dbReference>
<keyword evidence="5" id="KW-0269">Exonuclease</keyword>
<organism evidence="5 6">
    <name type="scientific">Niveomyces insectorum RCEF 264</name>
    <dbReference type="NCBI Taxonomy" id="1081102"/>
    <lineage>
        <taxon>Eukaryota</taxon>
        <taxon>Fungi</taxon>
        <taxon>Dikarya</taxon>
        <taxon>Ascomycota</taxon>
        <taxon>Pezizomycotina</taxon>
        <taxon>Sordariomycetes</taxon>
        <taxon>Hypocreomycetidae</taxon>
        <taxon>Hypocreales</taxon>
        <taxon>Cordycipitaceae</taxon>
        <taxon>Niveomyces</taxon>
    </lineage>
</organism>
<evidence type="ECO:0000313" key="5">
    <source>
        <dbReference type="EMBL" id="OAA54578.1"/>
    </source>
</evidence>
<evidence type="ECO:0000259" key="3">
    <source>
        <dbReference type="Pfam" id="PF03372"/>
    </source>
</evidence>
<evidence type="ECO:0000313" key="6">
    <source>
        <dbReference type="Proteomes" id="UP000076874"/>
    </source>
</evidence>
<dbReference type="GO" id="GO:0004519">
    <property type="term" value="F:endonuclease activity"/>
    <property type="evidence" value="ECO:0007669"/>
    <property type="project" value="UniProtKB-KW"/>
</dbReference>
<dbReference type="InterPro" id="IPR005135">
    <property type="entry name" value="Endo/exonuclease/phosphatase"/>
</dbReference>
<feature type="signal peptide" evidence="2">
    <location>
        <begin position="1"/>
        <end position="16"/>
    </location>
</feature>
<dbReference type="Gene3D" id="3.60.10.10">
    <property type="entry name" value="Endonuclease/exonuclease/phosphatase"/>
    <property type="match status" value="1"/>
</dbReference>
<dbReference type="InterPro" id="IPR036691">
    <property type="entry name" value="Endo/exonu/phosph_ase_sf"/>
</dbReference>
<feature type="domain" description="Endonuclease/exonuclease/phosphatase" evidence="3">
    <location>
        <begin position="305"/>
        <end position="604"/>
    </location>
</feature>
<dbReference type="Proteomes" id="UP000076874">
    <property type="component" value="Unassembled WGS sequence"/>
</dbReference>
<dbReference type="AlphaFoldDB" id="A0A167MNK1"/>
<name>A0A167MNK1_9HYPO</name>
<evidence type="ECO:0000256" key="1">
    <source>
        <dbReference type="SAM" id="MobiDB-lite"/>
    </source>
</evidence>
<feature type="domain" description="RNase T2-like C-terminal" evidence="4">
    <location>
        <begin position="682"/>
        <end position="804"/>
    </location>
</feature>
<protein>
    <submittedName>
        <fullName evidence="5">Endonuclease/exonuclease/phosphatase family protein</fullName>
    </submittedName>
</protein>
<reference evidence="5 6" key="1">
    <citation type="journal article" date="2016" name="Genome Biol. Evol.">
        <title>Divergent and convergent evolution of fungal pathogenicity.</title>
        <authorList>
            <person name="Shang Y."/>
            <person name="Xiao G."/>
            <person name="Zheng P."/>
            <person name="Cen K."/>
            <person name="Zhan S."/>
            <person name="Wang C."/>
        </authorList>
    </citation>
    <scope>NUCLEOTIDE SEQUENCE [LARGE SCALE GENOMIC DNA]</scope>
    <source>
        <strain evidence="5 6">RCEF 264</strain>
    </source>
</reference>
<sequence>MRSLLTLLALGASVQAQTIPAINGKKFLSPYNGQAVTNVTGIVTAKSASGLYLRGPERSCDARTGNGLYVFSSTLGTNATIAVGDTLVLSGKVAEYRSSPDYLFSTELESPVIDGWVSGQGRPAPQPRVIGTDTLNPPTEQFSGLDNGDVFGVPNNVNQVSVANPTLQPDTYGLDFWKTLNGELVTLPSPVAVSKPNSYGETWMVGSWPTTGANGRGGLTLSAKDGNPETIIVGAPLDGSKANTAAYKIGDTFQNITGVVHYQFGFYYLLPLTAPTYIASATPALPPPTTLRSTGTCAGLTVGDYNVENFAPADTQHVQDVAAHIVHYMHTPDVLFVQEIQDNDGATNDGVVDGSQTLAALVDGIASLGGLRYSYVEINPANDADGGEPGGNIRQAYLYNPATVRLVDGAPAGGANDATSVVKNADGQPTLTYNPGRVDPGNTAAWAGSRKPLAAAWQTVQGGHVFFTVNVHWESKGGSSSLFGDPRPPVNRPVDKRVLQANVTAAFVAQILAIDADARIVVAGDFNEYAVVAPLTTFSAVSTLVDLDVAAGIPVSERYTYTFANDMEELDHVYVSPAIARLSPKEEHIHVNTWVSYADQVSDHDPTVALLNVCGIHTAPNTTSSSSSSSSAPSATSSSSVASLSSTFSTVTTSSASSAGASSSTTASSTAPSPSSSIAPALSGKGHFAVVSPDVVGSSNGGDLITAGTWYRGGGTPATYTATPNADGKSFRLKTSKGPCAILDSSDAPLSCASTVTAPSDFGFDGTYLTYAGVNTFYATAVPTGTTQGTIYASKQAVTMQIIWSPLS</sequence>
<dbReference type="GO" id="GO:0004527">
    <property type="term" value="F:exonuclease activity"/>
    <property type="evidence" value="ECO:0007669"/>
    <property type="project" value="UniProtKB-KW"/>
</dbReference>
<gene>
    <name evidence="5" type="ORF">SPI_08824</name>
</gene>
<dbReference type="PANTHER" id="PTHR42834">
    <property type="entry name" value="ENDONUCLEASE/EXONUCLEASE/PHOSPHATASE FAMILY PROTEIN (AFU_ORTHOLOGUE AFUA_3G09210)"/>
    <property type="match status" value="1"/>
</dbReference>
<evidence type="ECO:0000259" key="4">
    <source>
        <dbReference type="Pfam" id="PF25488"/>
    </source>
</evidence>
<keyword evidence="5" id="KW-0540">Nuclease</keyword>
<comment type="caution">
    <text evidence="5">The sequence shown here is derived from an EMBL/GenBank/DDBJ whole genome shotgun (WGS) entry which is preliminary data.</text>
</comment>
<dbReference type="SUPFAM" id="SSF56219">
    <property type="entry name" value="DNase I-like"/>
    <property type="match status" value="1"/>
</dbReference>
<proteinExistence type="predicted"/>
<keyword evidence="5" id="KW-0255">Endonuclease</keyword>
<keyword evidence="5" id="KW-0378">Hydrolase</keyword>
<dbReference type="EMBL" id="AZHD01000023">
    <property type="protein sequence ID" value="OAA54578.1"/>
    <property type="molecule type" value="Genomic_DNA"/>
</dbReference>
<dbReference type="STRING" id="1081102.A0A167MNK1"/>
<dbReference type="PANTHER" id="PTHR42834:SF1">
    <property type="entry name" value="ENDONUCLEASE_EXONUCLEASE_PHOSPHATASE FAMILY PROTEIN (AFU_ORTHOLOGUE AFUA_3G09210)"/>
    <property type="match status" value="1"/>
</dbReference>
<dbReference type="Pfam" id="PF25488">
    <property type="entry name" value="RNaseT2L_C"/>
    <property type="match status" value="1"/>
</dbReference>
<dbReference type="OrthoDB" id="47488at2759"/>
<keyword evidence="6" id="KW-1185">Reference proteome</keyword>